<feature type="coiled-coil region" evidence="7">
    <location>
        <begin position="82"/>
        <end position="112"/>
    </location>
</feature>
<dbReference type="Gene3D" id="3.30.565.10">
    <property type="entry name" value="Histidine kinase-like ATPase, C-terminal domain"/>
    <property type="match status" value="1"/>
</dbReference>
<keyword evidence="8" id="KW-1133">Transmembrane helix</keyword>
<dbReference type="InterPro" id="IPR036890">
    <property type="entry name" value="HATPase_C_sf"/>
</dbReference>
<dbReference type="GO" id="GO:0004673">
    <property type="term" value="F:protein histidine kinase activity"/>
    <property type="evidence" value="ECO:0007669"/>
    <property type="project" value="UniProtKB-EC"/>
</dbReference>
<evidence type="ECO:0000256" key="1">
    <source>
        <dbReference type="ARBA" id="ARBA00000085"/>
    </source>
</evidence>
<evidence type="ECO:0000259" key="9">
    <source>
        <dbReference type="PROSITE" id="PS50109"/>
    </source>
</evidence>
<dbReference type="EMBL" id="JACHXZ010000001">
    <property type="protein sequence ID" value="MBB3167871.1"/>
    <property type="molecule type" value="Genomic_DNA"/>
</dbReference>
<evidence type="ECO:0000256" key="3">
    <source>
        <dbReference type="ARBA" id="ARBA00022553"/>
    </source>
</evidence>
<dbReference type="Pfam" id="PF02518">
    <property type="entry name" value="HATPase_c"/>
    <property type="match status" value="1"/>
</dbReference>
<keyword evidence="8" id="KW-0472">Membrane</keyword>
<protein>
    <recommendedName>
        <fullName evidence="2">histidine kinase</fullName>
        <ecNumber evidence="2">2.7.13.3</ecNumber>
    </recommendedName>
</protein>
<evidence type="ECO:0000256" key="2">
    <source>
        <dbReference type="ARBA" id="ARBA00012438"/>
    </source>
</evidence>
<dbReference type="PROSITE" id="PS50109">
    <property type="entry name" value="HIS_KIN"/>
    <property type="match status" value="1"/>
</dbReference>
<comment type="catalytic activity">
    <reaction evidence="1">
        <text>ATP + protein L-histidine = ADP + protein N-phospho-L-histidine.</text>
        <dbReference type="EC" id="2.7.13.3"/>
    </reaction>
</comment>
<feature type="transmembrane region" description="Helical" evidence="8">
    <location>
        <begin position="12"/>
        <end position="32"/>
    </location>
</feature>
<evidence type="ECO:0000256" key="6">
    <source>
        <dbReference type="ARBA" id="ARBA00023012"/>
    </source>
</evidence>
<dbReference type="PANTHER" id="PTHR44936">
    <property type="entry name" value="SENSOR PROTEIN CREC"/>
    <property type="match status" value="1"/>
</dbReference>
<keyword evidence="11" id="KW-1185">Reference proteome</keyword>
<dbReference type="InterPro" id="IPR050980">
    <property type="entry name" value="2C_sensor_his_kinase"/>
</dbReference>
<dbReference type="InterPro" id="IPR005467">
    <property type="entry name" value="His_kinase_dom"/>
</dbReference>
<keyword evidence="5 10" id="KW-0418">Kinase</keyword>
<keyword evidence="6" id="KW-0902">Two-component regulatory system</keyword>
<dbReference type="InterPro" id="IPR003594">
    <property type="entry name" value="HATPase_dom"/>
</dbReference>
<dbReference type="RefSeq" id="WP_183908951.1">
    <property type="nucleotide sequence ID" value="NZ_JACHXZ010000001.1"/>
</dbReference>
<keyword evidence="7" id="KW-0175">Coiled coil</keyword>
<gene>
    <name evidence="10" type="ORF">FHS30_001047</name>
</gene>
<organism evidence="10 11">
    <name type="scientific">Simiduia aestuariiviva</name>
    <dbReference type="NCBI Taxonomy" id="1510459"/>
    <lineage>
        <taxon>Bacteria</taxon>
        <taxon>Pseudomonadati</taxon>
        <taxon>Pseudomonadota</taxon>
        <taxon>Gammaproteobacteria</taxon>
        <taxon>Cellvibrionales</taxon>
        <taxon>Cellvibrionaceae</taxon>
        <taxon>Simiduia</taxon>
    </lineage>
</organism>
<evidence type="ECO:0000313" key="10">
    <source>
        <dbReference type="EMBL" id="MBB3167871.1"/>
    </source>
</evidence>
<name>A0A839UM68_9GAMM</name>
<comment type="caution">
    <text evidence="10">The sequence shown here is derived from an EMBL/GenBank/DDBJ whole genome shotgun (WGS) entry which is preliminary data.</text>
</comment>
<feature type="domain" description="Histidine kinase" evidence="9">
    <location>
        <begin position="268"/>
        <end position="388"/>
    </location>
</feature>
<keyword evidence="4" id="KW-0808">Transferase</keyword>
<proteinExistence type="predicted"/>
<evidence type="ECO:0000256" key="8">
    <source>
        <dbReference type="SAM" id="Phobius"/>
    </source>
</evidence>
<dbReference type="Proteomes" id="UP000559987">
    <property type="component" value="Unassembled WGS sequence"/>
</dbReference>
<evidence type="ECO:0000256" key="4">
    <source>
        <dbReference type="ARBA" id="ARBA00022679"/>
    </source>
</evidence>
<reference evidence="10 11" key="1">
    <citation type="submission" date="2020-08" db="EMBL/GenBank/DDBJ databases">
        <title>Genomic Encyclopedia of Type Strains, Phase III (KMG-III): the genomes of soil and plant-associated and newly described type strains.</title>
        <authorList>
            <person name="Whitman W."/>
        </authorList>
    </citation>
    <scope>NUCLEOTIDE SEQUENCE [LARGE SCALE GENOMIC DNA]</scope>
    <source>
        <strain evidence="10 11">CECT 8571</strain>
    </source>
</reference>
<keyword evidence="8" id="KW-0812">Transmembrane</keyword>
<dbReference type="SUPFAM" id="SSF55874">
    <property type="entry name" value="ATPase domain of HSP90 chaperone/DNA topoisomerase II/histidine kinase"/>
    <property type="match status" value="1"/>
</dbReference>
<dbReference type="GO" id="GO:0000160">
    <property type="term" value="P:phosphorelay signal transduction system"/>
    <property type="evidence" value="ECO:0007669"/>
    <property type="project" value="UniProtKB-KW"/>
</dbReference>
<dbReference type="EC" id="2.7.13.3" evidence="2"/>
<dbReference type="AlphaFoldDB" id="A0A839UM68"/>
<evidence type="ECO:0000256" key="5">
    <source>
        <dbReference type="ARBA" id="ARBA00022777"/>
    </source>
</evidence>
<sequence>MATDKTLTRSFLRTPWLGAIALLGAALFTMIAARPEWQQALKLESDLFTPPYPEIALCAGLICWLVDLLWFQYQRRRANNAQANLATQLDHIKQSKRQLQQKAQRHSNQTEKLKAFIGDKLLEYIEYDEKYLHFKGIAAEVRHNGVISYDKIQQALRAGQRMNPQHSGFEQALISLSYLWDLLDLSTADNMALHINNHICDCEEYFYQQQLEPDHKLPFVPTFFAHQAIYRALEPSLQGAASELSDTPDIIRLGNSQFQCYLDHQCQLLGNENHIVLAAENLIKNALYFHGQQSTAAHAQHQRVVISLTKNTQAIQLSVYNHGPHIPDSKAQQIYQLGFTTRTEDQIHGKGLGLYFVKQIVAGYEGQISHRNVVNQPESYSLRLELQGQGFEGNEIQTEVVDVQVRDGKPSCINKTLVANDCDAEQPLDCLQWAFRRPLRSIEITAHSNGKTHTINLSGAESTFVKLEPSLRHPPRWALSIASDQQNATLSFIPLDVTGVEFLVQLPLANAQQDTSPEEQQDDAYIETIADRFKPFDQLPRDSKA</sequence>
<dbReference type="SMART" id="SM00387">
    <property type="entry name" value="HATPase_c"/>
    <property type="match status" value="1"/>
</dbReference>
<accession>A0A839UM68</accession>
<dbReference type="PANTHER" id="PTHR44936:SF9">
    <property type="entry name" value="SENSOR PROTEIN CREC"/>
    <property type="match status" value="1"/>
</dbReference>
<evidence type="ECO:0000313" key="11">
    <source>
        <dbReference type="Proteomes" id="UP000559987"/>
    </source>
</evidence>
<evidence type="ECO:0000256" key="7">
    <source>
        <dbReference type="SAM" id="Coils"/>
    </source>
</evidence>
<keyword evidence="3" id="KW-0597">Phosphoprotein</keyword>
<feature type="transmembrane region" description="Helical" evidence="8">
    <location>
        <begin position="52"/>
        <end position="71"/>
    </location>
</feature>